<evidence type="ECO:0000313" key="2">
    <source>
        <dbReference type="EMBL" id="KAJ7369704.1"/>
    </source>
</evidence>
<gene>
    <name evidence="2" type="ORF">OS493_036986</name>
</gene>
<protein>
    <submittedName>
        <fullName evidence="2">Uncharacterized protein</fullName>
    </submittedName>
</protein>
<comment type="caution">
    <text evidence="2">The sequence shown here is derived from an EMBL/GenBank/DDBJ whole genome shotgun (WGS) entry which is preliminary data.</text>
</comment>
<evidence type="ECO:0000256" key="1">
    <source>
        <dbReference type="SAM" id="MobiDB-lite"/>
    </source>
</evidence>
<proteinExistence type="predicted"/>
<evidence type="ECO:0000313" key="3">
    <source>
        <dbReference type="Proteomes" id="UP001163046"/>
    </source>
</evidence>
<dbReference type="Proteomes" id="UP001163046">
    <property type="component" value="Unassembled WGS sequence"/>
</dbReference>
<dbReference type="EMBL" id="MU826891">
    <property type="protein sequence ID" value="KAJ7369704.1"/>
    <property type="molecule type" value="Genomic_DNA"/>
</dbReference>
<dbReference type="AlphaFoldDB" id="A0A9X0CQE4"/>
<feature type="region of interest" description="Disordered" evidence="1">
    <location>
        <begin position="171"/>
        <end position="221"/>
    </location>
</feature>
<dbReference type="OrthoDB" id="6012729at2759"/>
<accession>A0A9X0CQE4</accession>
<feature type="compositionally biased region" description="Basic and acidic residues" evidence="1">
    <location>
        <begin position="171"/>
        <end position="188"/>
    </location>
</feature>
<sequence>MVEALDPNGDDITILGEEYGDIMWTKWVYPHLVNGTKAPGTLISYLTSLEKLFIFVTSNKYNKNEMPPLHGNYLDIFREAISALKGWRATVDNETQDTQHRGNLRECDTLLTQADLKGIQDSKPYLAGMKEKKHFYNMYIYRSPIHGMQKNWTGLLESRQLALQSHEREKQNYAKKKDDHWNEGIVKTRKERQRSQVISTETPDQEPGLSSAVNDRYESHE</sequence>
<reference evidence="2" key="1">
    <citation type="submission" date="2023-01" db="EMBL/GenBank/DDBJ databases">
        <title>Genome assembly of the deep-sea coral Lophelia pertusa.</title>
        <authorList>
            <person name="Herrera S."/>
            <person name="Cordes E."/>
        </authorList>
    </citation>
    <scope>NUCLEOTIDE SEQUENCE</scope>
    <source>
        <strain evidence="2">USNM1676648</strain>
        <tissue evidence="2">Polyp</tissue>
    </source>
</reference>
<organism evidence="2 3">
    <name type="scientific">Desmophyllum pertusum</name>
    <dbReference type="NCBI Taxonomy" id="174260"/>
    <lineage>
        <taxon>Eukaryota</taxon>
        <taxon>Metazoa</taxon>
        <taxon>Cnidaria</taxon>
        <taxon>Anthozoa</taxon>
        <taxon>Hexacorallia</taxon>
        <taxon>Scleractinia</taxon>
        <taxon>Caryophylliina</taxon>
        <taxon>Caryophylliidae</taxon>
        <taxon>Desmophyllum</taxon>
    </lineage>
</organism>
<name>A0A9X0CQE4_9CNID</name>
<keyword evidence="3" id="KW-1185">Reference proteome</keyword>